<dbReference type="OrthoDB" id="778222at2759"/>
<keyword evidence="4" id="KW-0812">Transmembrane</keyword>
<dbReference type="InParanoid" id="A0A2R6PGB3"/>
<dbReference type="GO" id="GO:0016567">
    <property type="term" value="P:protein ubiquitination"/>
    <property type="evidence" value="ECO:0007669"/>
    <property type="project" value="UniProtKB-UniPathway"/>
</dbReference>
<evidence type="ECO:0000256" key="2">
    <source>
        <dbReference type="ARBA" id="ARBA00004906"/>
    </source>
</evidence>
<reference evidence="7" key="2">
    <citation type="journal article" date="2018" name="BMC Genomics">
        <title>A manually annotated Actinidia chinensis var. chinensis (kiwifruit) genome highlights the challenges associated with draft genomes and gene prediction in plants.</title>
        <authorList>
            <person name="Pilkington S.M."/>
            <person name="Crowhurst R."/>
            <person name="Hilario E."/>
            <person name="Nardozza S."/>
            <person name="Fraser L."/>
            <person name="Peng Y."/>
            <person name="Gunaseelan K."/>
            <person name="Simpson R."/>
            <person name="Tahir J."/>
            <person name="Deroles S.C."/>
            <person name="Templeton K."/>
            <person name="Luo Z."/>
            <person name="Davy M."/>
            <person name="Cheng C."/>
            <person name="McNeilage M."/>
            <person name="Scaglione D."/>
            <person name="Liu Y."/>
            <person name="Zhang Q."/>
            <person name="Datson P."/>
            <person name="De Silva N."/>
            <person name="Gardiner S.E."/>
            <person name="Bassett H."/>
            <person name="Chagne D."/>
            <person name="McCallum J."/>
            <person name="Dzierzon H."/>
            <person name="Deng C."/>
            <person name="Wang Y.Y."/>
            <person name="Barron L."/>
            <person name="Manako K."/>
            <person name="Bowen J."/>
            <person name="Foster T.M."/>
            <person name="Erridge Z.A."/>
            <person name="Tiffin H."/>
            <person name="Waite C.N."/>
            <person name="Davies K.M."/>
            <person name="Grierson E.P."/>
            <person name="Laing W.A."/>
            <person name="Kirk R."/>
            <person name="Chen X."/>
            <person name="Wood M."/>
            <person name="Montefiori M."/>
            <person name="Brummell D.A."/>
            <person name="Schwinn K.E."/>
            <person name="Catanach A."/>
            <person name="Fullerton C."/>
            <person name="Li D."/>
            <person name="Meiyalaghan S."/>
            <person name="Nieuwenhuizen N."/>
            <person name="Read N."/>
            <person name="Prakash R."/>
            <person name="Hunter D."/>
            <person name="Zhang H."/>
            <person name="McKenzie M."/>
            <person name="Knabel M."/>
            <person name="Harris A."/>
            <person name="Allan A.C."/>
            <person name="Gleave A."/>
            <person name="Chen A."/>
            <person name="Janssen B.J."/>
            <person name="Plunkett B."/>
            <person name="Ampomah-Dwamena C."/>
            <person name="Voogd C."/>
            <person name="Leif D."/>
            <person name="Lafferty D."/>
            <person name="Souleyre E.J.F."/>
            <person name="Varkonyi-Gasic E."/>
            <person name="Gambi F."/>
            <person name="Hanley J."/>
            <person name="Yao J.L."/>
            <person name="Cheung J."/>
            <person name="David K.M."/>
            <person name="Warren B."/>
            <person name="Marsh K."/>
            <person name="Snowden K.C."/>
            <person name="Lin-Wang K."/>
            <person name="Brian L."/>
            <person name="Martinez-Sanchez M."/>
            <person name="Wang M."/>
            <person name="Ileperuma N."/>
            <person name="Macnee N."/>
            <person name="Campin R."/>
            <person name="McAtee P."/>
            <person name="Drummond R.S.M."/>
            <person name="Espley R.V."/>
            <person name="Ireland H.S."/>
            <person name="Wu R."/>
            <person name="Atkinson R.G."/>
            <person name="Karunairetnam S."/>
            <person name="Bulley S."/>
            <person name="Chunkath S."/>
            <person name="Hanley Z."/>
            <person name="Storey R."/>
            <person name="Thrimawithana A.H."/>
            <person name="Thomson S."/>
            <person name="David C."/>
            <person name="Testolin R."/>
            <person name="Huang H."/>
            <person name="Hellens R.P."/>
            <person name="Schaffer R.J."/>
        </authorList>
    </citation>
    <scope>NUCLEOTIDE SEQUENCE [LARGE SCALE GENOMIC DNA]</scope>
    <source>
        <strain evidence="7">cv. Red5</strain>
    </source>
</reference>
<feature type="domain" description="At3g05675-like ankyrin-like" evidence="5">
    <location>
        <begin position="121"/>
        <end position="266"/>
    </location>
</feature>
<dbReference type="Gramene" id="PSR90916">
    <property type="protein sequence ID" value="PSR90916"/>
    <property type="gene ID" value="CEY00_Acc28337"/>
</dbReference>
<dbReference type="GO" id="GO:0005811">
    <property type="term" value="C:lipid droplet"/>
    <property type="evidence" value="ECO:0007669"/>
    <property type="project" value="EnsemblPlants"/>
</dbReference>
<comment type="pathway">
    <text evidence="2">Protein modification; protein ubiquitination.</text>
</comment>
<name>A0A2R6PGB3_ACTCC</name>
<accession>A0A2R6PGB3</accession>
<evidence type="ECO:0000259" key="5">
    <source>
        <dbReference type="Pfam" id="PF25553"/>
    </source>
</evidence>
<evidence type="ECO:0000256" key="4">
    <source>
        <dbReference type="SAM" id="Phobius"/>
    </source>
</evidence>
<dbReference type="FunCoup" id="A0A2R6PGB3">
    <property type="interactions" value="13"/>
</dbReference>
<keyword evidence="4" id="KW-1133">Transmembrane helix</keyword>
<organism evidence="6 7">
    <name type="scientific">Actinidia chinensis var. chinensis</name>
    <name type="common">Chinese soft-hair kiwi</name>
    <dbReference type="NCBI Taxonomy" id="1590841"/>
    <lineage>
        <taxon>Eukaryota</taxon>
        <taxon>Viridiplantae</taxon>
        <taxon>Streptophyta</taxon>
        <taxon>Embryophyta</taxon>
        <taxon>Tracheophyta</taxon>
        <taxon>Spermatophyta</taxon>
        <taxon>Magnoliopsida</taxon>
        <taxon>eudicotyledons</taxon>
        <taxon>Gunneridae</taxon>
        <taxon>Pentapetalae</taxon>
        <taxon>asterids</taxon>
        <taxon>Ericales</taxon>
        <taxon>Actinidiaceae</taxon>
        <taxon>Actinidia</taxon>
    </lineage>
</organism>
<proteinExistence type="predicted"/>
<gene>
    <name evidence="6" type="ORF">CEY00_Acc28337</name>
</gene>
<evidence type="ECO:0000313" key="6">
    <source>
        <dbReference type="EMBL" id="PSR90916.1"/>
    </source>
</evidence>
<evidence type="ECO:0000256" key="3">
    <source>
        <dbReference type="ARBA" id="ARBA00022786"/>
    </source>
</evidence>
<comment type="caution">
    <text evidence="6">The sequence shown here is derived from an EMBL/GenBank/DDBJ whole genome shotgun (WGS) entry which is preliminary data.</text>
</comment>
<dbReference type="STRING" id="1590841.A0A2R6PGB3"/>
<keyword evidence="7" id="KW-1185">Reference proteome</keyword>
<comment type="function">
    <text evidence="1">May act as a substrate-specific adapter of an E3 ubiquitin-protein ligase complex (CUL3-RBX1-BTB) which mediates the ubiquitination and subsequent proteasomal degradation of target proteins.</text>
</comment>
<dbReference type="OMA" id="NFPAMEQ"/>
<evidence type="ECO:0000256" key="1">
    <source>
        <dbReference type="ARBA" id="ARBA00002668"/>
    </source>
</evidence>
<dbReference type="Pfam" id="PF25553">
    <property type="entry name" value="BTB-POZ_ANK-like"/>
    <property type="match status" value="1"/>
</dbReference>
<dbReference type="InterPro" id="IPR058039">
    <property type="entry name" value="At3g05675-like_ankyrin"/>
</dbReference>
<dbReference type="EMBL" id="NKQK01000025">
    <property type="protein sequence ID" value="PSR90916.1"/>
    <property type="molecule type" value="Genomic_DNA"/>
</dbReference>
<feature type="transmembrane region" description="Helical" evidence="4">
    <location>
        <begin position="70"/>
        <end position="93"/>
    </location>
</feature>
<keyword evidence="3" id="KW-0833">Ubl conjugation pathway</keyword>
<sequence length="275" mass="30779">MADKIVDENARHGHAELLQINREALSSAFARTLGLLYRSLKTSSNTQAYLDDSGAWTSRILRLIPMGNYVAPYVNCLSVCLGTIYSTVAGHGVEKKRHRRRRYGEYGDDGTSMSSDVVAEKHAQELLWITNKLRMCGASDEAVFQWSLASSLASLSLTASPRVQGSILKISSILLGEITRANFEIPSEIKFRVLVLWLPLFCYADNGLAYPVLTGYEKAETERTIDEVISSLPAMDQEVVLTNWLQDFSITPSDWPNLQISYDRWCHSTRKLIAP</sequence>
<dbReference type="InterPro" id="IPR038920">
    <property type="entry name" value="At3g05675-like"/>
</dbReference>
<dbReference type="UniPathway" id="UPA00143"/>
<dbReference type="PANTHER" id="PTHR31060:SF31">
    <property type="entry name" value="BTB_POZ DOMAIN PROTEIN"/>
    <property type="match status" value="1"/>
</dbReference>
<evidence type="ECO:0000313" key="7">
    <source>
        <dbReference type="Proteomes" id="UP000241394"/>
    </source>
</evidence>
<protein>
    <submittedName>
        <fullName evidence="6">BTB/POZ domain-containing protein</fullName>
    </submittedName>
</protein>
<reference evidence="6 7" key="1">
    <citation type="submission" date="2017-07" db="EMBL/GenBank/DDBJ databases">
        <title>An improved, manually edited Actinidia chinensis var. chinensis (kiwifruit) genome highlights the challenges associated with draft genomes and gene prediction in plants.</title>
        <authorList>
            <person name="Pilkington S."/>
            <person name="Crowhurst R."/>
            <person name="Hilario E."/>
            <person name="Nardozza S."/>
            <person name="Fraser L."/>
            <person name="Peng Y."/>
            <person name="Gunaseelan K."/>
            <person name="Simpson R."/>
            <person name="Tahir J."/>
            <person name="Deroles S."/>
            <person name="Templeton K."/>
            <person name="Luo Z."/>
            <person name="Davy M."/>
            <person name="Cheng C."/>
            <person name="Mcneilage M."/>
            <person name="Scaglione D."/>
            <person name="Liu Y."/>
            <person name="Zhang Q."/>
            <person name="Datson P."/>
            <person name="De Silva N."/>
            <person name="Gardiner S."/>
            <person name="Bassett H."/>
            <person name="Chagne D."/>
            <person name="Mccallum J."/>
            <person name="Dzierzon H."/>
            <person name="Deng C."/>
            <person name="Wang Y.-Y."/>
            <person name="Barron N."/>
            <person name="Manako K."/>
            <person name="Bowen J."/>
            <person name="Foster T."/>
            <person name="Erridge Z."/>
            <person name="Tiffin H."/>
            <person name="Waite C."/>
            <person name="Davies K."/>
            <person name="Grierson E."/>
            <person name="Laing W."/>
            <person name="Kirk R."/>
            <person name="Chen X."/>
            <person name="Wood M."/>
            <person name="Montefiori M."/>
            <person name="Brummell D."/>
            <person name="Schwinn K."/>
            <person name="Catanach A."/>
            <person name="Fullerton C."/>
            <person name="Li D."/>
            <person name="Meiyalaghan S."/>
            <person name="Nieuwenhuizen N."/>
            <person name="Read N."/>
            <person name="Prakash R."/>
            <person name="Hunter D."/>
            <person name="Zhang H."/>
            <person name="Mckenzie M."/>
            <person name="Knabel M."/>
            <person name="Harris A."/>
            <person name="Allan A."/>
            <person name="Chen A."/>
            <person name="Janssen B."/>
            <person name="Plunkett B."/>
            <person name="Dwamena C."/>
            <person name="Voogd C."/>
            <person name="Leif D."/>
            <person name="Lafferty D."/>
            <person name="Souleyre E."/>
            <person name="Varkonyi-Gasic E."/>
            <person name="Gambi F."/>
            <person name="Hanley J."/>
            <person name="Yao J.-L."/>
            <person name="Cheung J."/>
            <person name="David K."/>
            <person name="Warren B."/>
            <person name="Marsh K."/>
            <person name="Snowden K."/>
            <person name="Lin-Wang K."/>
            <person name="Brian L."/>
            <person name="Martinez-Sanchez M."/>
            <person name="Wang M."/>
            <person name="Ileperuma N."/>
            <person name="Macnee N."/>
            <person name="Campin R."/>
            <person name="Mcatee P."/>
            <person name="Drummond R."/>
            <person name="Espley R."/>
            <person name="Ireland H."/>
            <person name="Wu R."/>
            <person name="Atkinson R."/>
            <person name="Karunairetnam S."/>
            <person name="Bulley S."/>
            <person name="Chunkath S."/>
            <person name="Hanley Z."/>
            <person name="Storey R."/>
            <person name="Thrimawithana A."/>
            <person name="Thomson S."/>
            <person name="David C."/>
            <person name="Testolin R."/>
        </authorList>
    </citation>
    <scope>NUCLEOTIDE SEQUENCE [LARGE SCALE GENOMIC DNA]</scope>
    <source>
        <strain evidence="7">cv. Red5</strain>
        <tissue evidence="6">Young leaf</tissue>
    </source>
</reference>
<dbReference type="AlphaFoldDB" id="A0A2R6PGB3"/>
<dbReference type="PANTHER" id="PTHR31060">
    <property type="entry name" value="OSJNBA0011J08.25 PROTEIN-RELATED"/>
    <property type="match status" value="1"/>
</dbReference>
<dbReference type="Proteomes" id="UP000241394">
    <property type="component" value="Chromosome LG25"/>
</dbReference>
<keyword evidence="4" id="KW-0472">Membrane</keyword>